<dbReference type="NCBIfam" id="NF004402">
    <property type="entry name" value="PRK05758.2-2"/>
    <property type="match status" value="1"/>
</dbReference>
<evidence type="ECO:0000256" key="4">
    <source>
        <dbReference type="ARBA" id="ARBA00023065"/>
    </source>
</evidence>
<accession>A0A160TP26</accession>
<protein>
    <submittedName>
        <fullName evidence="7">ATP synthase delta chain</fullName>
        <ecNumber evidence="7">3.6.3.14</ecNumber>
    </submittedName>
</protein>
<dbReference type="GO" id="GO:0016020">
    <property type="term" value="C:membrane"/>
    <property type="evidence" value="ECO:0007669"/>
    <property type="project" value="UniProtKB-SubCell"/>
</dbReference>
<dbReference type="HAMAP" id="MF_01416">
    <property type="entry name" value="ATP_synth_delta_bact"/>
    <property type="match status" value="1"/>
</dbReference>
<keyword evidence="7" id="KW-0378">Hydrolase</keyword>
<dbReference type="SUPFAM" id="SSF47928">
    <property type="entry name" value="N-terminal domain of the delta subunit of the F1F0-ATP synthase"/>
    <property type="match status" value="1"/>
</dbReference>
<dbReference type="GO" id="GO:0046933">
    <property type="term" value="F:proton-transporting ATP synthase activity, rotational mechanism"/>
    <property type="evidence" value="ECO:0007669"/>
    <property type="project" value="InterPro"/>
</dbReference>
<dbReference type="PANTHER" id="PTHR11910">
    <property type="entry name" value="ATP SYNTHASE DELTA CHAIN"/>
    <property type="match status" value="1"/>
</dbReference>
<dbReference type="Gene3D" id="1.10.520.20">
    <property type="entry name" value="N-terminal domain of the delta subunit of the F1F0-ATP synthase"/>
    <property type="match status" value="1"/>
</dbReference>
<name>A0A160TP26_9ZZZZ</name>
<sequence length="178" mass="19506">MAELSNIARPYARAVFELAKTDADYSAWSERLEWLATVAADPNIGTLFNNPRVSKHALAGVFTDICADQVDGNAKNLVRLLAQNRRLHVLPAIAEQYERLRAEAEQTVQAELETALPVSDTQQQRIAEALSQRMGRRVELTVKTNEELLGGAVVRAGDLVIDGSIRARLEKLATAISG</sequence>
<evidence type="ECO:0000256" key="5">
    <source>
        <dbReference type="ARBA" id="ARBA00023136"/>
    </source>
</evidence>
<dbReference type="InterPro" id="IPR020781">
    <property type="entry name" value="ATPase_OSCP/d_CS"/>
</dbReference>
<dbReference type="EMBL" id="CZRL01000032">
    <property type="protein sequence ID" value="CUS50456.1"/>
    <property type="molecule type" value="Genomic_DNA"/>
</dbReference>
<keyword evidence="3" id="KW-0375">Hydrogen ion transport</keyword>
<dbReference type="NCBIfam" id="TIGR01145">
    <property type="entry name" value="ATP_synt_delta"/>
    <property type="match status" value="1"/>
</dbReference>
<evidence type="ECO:0000256" key="6">
    <source>
        <dbReference type="ARBA" id="ARBA00023310"/>
    </source>
</evidence>
<dbReference type="InterPro" id="IPR026015">
    <property type="entry name" value="ATP_synth_OSCP/delta_N_sf"/>
</dbReference>
<keyword evidence="6" id="KW-0066">ATP synthesis</keyword>
<evidence type="ECO:0000256" key="3">
    <source>
        <dbReference type="ARBA" id="ARBA00022781"/>
    </source>
</evidence>
<evidence type="ECO:0000256" key="1">
    <source>
        <dbReference type="ARBA" id="ARBA00004370"/>
    </source>
</evidence>
<dbReference type="PRINTS" id="PR00125">
    <property type="entry name" value="ATPASEDELTA"/>
</dbReference>
<keyword evidence="2" id="KW-0813">Transport</keyword>
<keyword evidence="5" id="KW-0472">Membrane</keyword>
<dbReference type="PROSITE" id="PS00389">
    <property type="entry name" value="ATPASE_DELTA"/>
    <property type="match status" value="1"/>
</dbReference>
<organism evidence="7">
    <name type="scientific">hydrothermal vent metagenome</name>
    <dbReference type="NCBI Taxonomy" id="652676"/>
    <lineage>
        <taxon>unclassified sequences</taxon>
        <taxon>metagenomes</taxon>
        <taxon>ecological metagenomes</taxon>
    </lineage>
</organism>
<evidence type="ECO:0000313" key="7">
    <source>
        <dbReference type="EMBL" id="CUS50456.1"/>
    </source>
</evidence>
<comment type="subcellular location">
    <subcellularLocation>
        <location evidence="1">Membrane</location>
    </subcellularLocation>
</comment>
<dbReference type="Pfam" id="PF00213">
    <property type="entry name" value="OSCP"/>
    <property type="match status" value="1"/>
</dbReference>
<proteinExistence type="inferred from homology"/>
<dbReference type="GO" id="GO:0016787">
    <property type="term" value="F:hydrolase activity"/>
    <property type="evidence" value="ECO:0007669"/>
    <property type="project" value="UniProtKB-KW"/>
</dbReference>
<gene>
    <name evidence="7" type="ORF">MGWOODY_XGa78</name>
</gene>
<dbReference type="InterPro" id="IPR000711">
    <property type="entry name" value="ATPase_OSCP/dsu"/>
</dbReference>
<dbReference type="AlphaFoldDB" id="A0A160TP26"/>
<evidence type="ECO:0000256" key="2">
    <source>
        <dbReference type="ARBA" id="ARBA00022448"/>
    </source>
</evidence>
<keyword evidence="4" id="KW-0406">Ion transport</keyword>
<reference evidence="7" key="1">
    <citation type="submission" date="2015-10" db="EMBL/GenBank/DDBJ databases">
        <authorList>
            <person name="Gilbert D.G."/>
        </authorList>
    </citation>
    <scope>NUCLEOTIDE SEQUENCE</scope>
</reference>
<dbReference type="EC" id="3.6.3.14" evidence="7"/>